<accession>U6GUE9</accession>
<dbReference type="AlphaFoldDB" id="U6GUE9"/>
<organism evidence="1 2">
    <name type="scientific">Eimeria acervulina</name>
    <name type="common">Coccidian parasite</name>
    <dbReference type="NCBI Taxonomy" id="5801"/>
    <lineage>
        <taxon>Eukaryota</taxon>
        <taxon>Sar</taxon>
        <taxon>Alveolata</taxon>
        <taxon>Apicomplexa</taxon>
        <taxon>Conoidasida</taxon>
        <taxon>Coccidia</taxon>
        <taxon>Eucoccidiorida</taxon>
        <taxon>Eimeriorina</taxon>
        <taxon>Eimeriidae</taxon>
        <taxon>Eimeria</taxon>
    </lineage>
</organism>
<sequence>MRRICVLKTALDLAAAPLCIESGVSGKLNGGWVAFSVYCDAASADECKMRRICVLSTALDLAAATLWNEKGLKWYVGRWLEGFEWTIFVGVDMLAYIGEGLLMLEEGQRLWSADEWKMRRVCVLNTALDLAAAALWNEWEMGGKLNGGFLALSVYCHAAGADEGKERRLCVLKTALDLAGASLCV</sequence>
<protein>
    <submittedName>
        <fullName evidence="1">Uncharacterized protein</fullName>
    </submittedName>
</protein>
<dbReference type="VEuPathDB" id="ToxoDB:EAH_00067930"/>
<dbReference type="EMBL" id="HG672916">
    <property type="protein sequence ID" value="CDI82923.1"/>
    <property type="molecule type" value="Genomic_DNA"/>
</dbReference>
<evidence type="ECO:0000313" key="1">
    <source>
        <dbReference type="EMBL" id="CDI82923.1"/>
    </source>
</evidence>
<proteinExistence type="predicted"/>
<keyword evidence="2" id="KW-1185">Reference proteome</keyword>
<evidence type="ECO:0000313" key="2">
    <source>
        <dbReference type="Proteomes" id="UP000018050"/>
    </source>
</evidence>
<name>U6GUE9_EIMAC</name>
<dbReference type="Proteomes" id="UP000018050">
    <property type="component" value="Unassembled WGS sequence"/>
</dbReference>
<dbReference type="RefSeq" id="XP_013247848.1">
    <property type="nucleotide sequence ID" value="XM_013392394.1"/>
</dbReference>
<gene>
    <name evidence="1" type="ORF">EAH_00067930</name>
</gene>
<dbReference type="GeneID" id="25274863"/>
<reference evidence="1" key="2">
    <citation type="submission" date="2013-10" db="EMBL/GenBank/DDBJ databases">
        <authorList>
            <person name="Aslett M."/>
        </authorList>
    </citation>
    <scope>NUCLEOTIDE SEQUENCE</scope>
    <source>
        <strain evidence="1">Houghton</strain>
    </source>
</reference>
<reference evidence="1" key="1">
    <citation type="submission" date="2013-10" db="EMBL/GenBank/DDBJ databases">
        <title>Genomic analysis of the causative agents of coccidiosis in chickens.</title>
        <authorList>
            <person name="Reid A.J."/>
            <person name="Blake D."/>
            <person name="Billington K."/>
            <person name="Browne H."/>
            <person name="Dunn M."/>
            <person name="Hung S."/>
            <person name="Kawahara F."/>
            <person name="Miranda-Saavedra D."/>
            <person name="Mourier T."/>
            <person name="Nagra H."/>
            <person name="Otto T.D."/>
            <person name="Rawlings N."/>
            <person name="Sanchez A."/>
            <person name="Sanders M."/>
            <person name="Subramaniam C."/>
            <person name="Tay Y."/>
            <person name="Dear P."/>
            <person name="Doerig C."/>
            <person name="Gruber A."/>
            <person name="Parkinson J."/>
            <person name="Shirley M."/>
            <person name="Wan K.L."/>
            <person name="Berriman M."/>
            <person name="Tomley F."/>
            <person name="Pain A."/>
        </authorList>
    </citation>
    <scope>NUCLEOTIDE SEQUENCE</scope>
    <source>
        <strain evidence="1">Houghton</strain>
    </source>
</reference>